<dbReference type="PANTHER" id="PTHR48051:SF1">
    <property type="entry name" value="RAS SUPPRESSOR PROTEIN 1"/>
    <property type="match status" value="1"/>
</dbReference>
<sequence length="436" mass="48773">MTHTLEALKSGQLKGTKTLKLACGLKTFPEEILELADTLEVLDLSDNQLASIPEWISQFKKLRIIFFARNKFTEYPVILAQCPELNMIGFKTNQIQTVAGHGFPPKLNWLILTDNKIEKLPKSIGDCTLLQKCALAGNRIETLPKEMSNCKNLELLRISANRLKEIPEWLFELPKLSWIAFSGNPGTYKFQLDTNLESFHWGDFTINELLGEGASGYISKAKWISREEDVAIKVFKGDVTSDGLPDDEMNVSIAAGAHDSLIEVLGKIKSHPEDKSGLIMKLISPAFVNLGNPPSMESCTRDVFDAQSLFTSEELLKIAKSMASVCYQLHGKGINHGDFYAHNILVNTTADCLLGDFGAATFYDKNSVWSNTIERVEVRAYGCLIEDLLNLIPDHSMDGTTRKSWDKLVLDCFNPDVKSRPSFSKISERLEDVLYK</sequence>
<protein>
    <submittedName>
        <fullName evidence="5">Leucine-rich repeat-containing protein kinase family protein</fullName>
        <ecNumber evidence="5">2.7.-.-</ecNumber>
    </submittedName>
</protein>
<dbReference type="GO" id="GO:0016301">
    <property type="term" value="F:kinase activity"/>
    <property type="evidence" value="ECO:0007669"/>
    <property type="project" value="UniProtKB-KW"/>
</dbReference>
<dbReference type="Pfam" id="PF00069">
    <property type="entry name" value="Pkinase"/>
    <property type="match status" value="1"/>
</dbReference>
<keyword evidence="5" id="KW-0808">Transferase</keyword>
<dbReference type="PROSITE" id="PS50011">
    <property type="entry name" value="PROTEIN_KINASE_DOM"/>
    <property type="match status" value="1"/>
</dbReference>
<keyword evidence="2" id="KW-0677">Repeat</keyword>
<dbReference type="InterPro" id="IPR050216">
    <property type="entry name" value="LRR_domain-containing"/>
</dbReference>
<dbReference type="InterPro" id="IPR003591">
    <property type="entry name" value="Leu-rich_rpt_typical-subtyp"/>
</dbReference>
<dbReference type="EMBL" id="JBHMEZ010000003">
    <property type="protein sequence ID" value="MFB9052283.1"/>
    <property type="molecule type" value="Genomic_DNA"/>
</dbReference>
<dbReference type="SMART" id="SM00369">
    <property type="entry name" value="LRR_TYP"/>
    <property type="match status" value="3"/>
</dbReference>
<organism evidence="5 6">
    <name type="scientific">Formosa undariae</name>
    <dbReference type="NCBI Taxonomy" id="1325436"/>
    <lineage>
        <taxon>Bacteria</taxon>
        <taxon>Pseudomonadati</taxon>
        <taxon>Bacteroidota</taxon>
        <taxon>Flavobacteriia</taxon>
        <taxon>Flavobacteriales</taxon>
        <taxon>Flavobacteriaceae</taxon>
        <taxon>Formosa</taxon>
    </lineage>
</organism>
<dbReference type="PANTHER" id="PTHR48051">
    <property type="match status" value="1"/>
</dbReference>
<dbReference type="InterPro" id="IPR011009">
    <property type="entry name" value="Kinase-like_dom_sf"/>
</dbReference>
<dbReference type="Pfam" id="PF13855">
    <property type="entry name" value="LRR_8"/>
    <property type="match status" value="1"/>
</dbReference>
<evidence type="ECO:0000256" key="1">
    <source>
        <dbReference type="ARBA" id="ARBA00022614"/>
    </source>
</evidence>
<dbReference type="SMART" id="SM00364">
    <property type="entry name" value="LRR_BAC"/>
    <property type="match status" value="3"/>
</dbReference>
<dbReference type="SUPFAM" id="SSF52058">
    <property type="entry name" value="L domain-like"/>
    <property type="match status" value="1"/>
</dbReference>
<dbReference type="SUPFAM" id="SSF56112">
    <property type="entry name" value="Protein kinase-like (PK-like)"/>
    <property type="match status" value="1"/>
</dbReference>
<accession>A0ABV5EZD4</accession>
<dbReference type="PROSITE" id="PS00107">
    <property type="entry name" value="PROTEIN_KINASE_ATP"/>
    <property type="match status" value="1"/>
</dbReference>
<keyword evidence="3" id="KW-0547">Nucleotide-binding</keyword>
<gene>
    <name evidence="5" type="ORF">ACFFVB_04255</name>
</gene>
<dbReference type="Gene3D" id="1.10.510.10">
    <property type="entry name" value="Transferase(Phosphotransferase) domain 1"/>
    <property type="match status" value="1"/>
</dbReference>
<dbReference type="InterPro" id="IPR001611">
    <property type="entry name" value="Leu-rich_rpt"/>
</dbReference>
<keyword evidence="3" id="KW-0067">ATP-binding</keyword>
<dbReference type="Pfam" id="PF00560">
    <property type="entry name" value="LRR_1"/>
    <property type="match status" value="1"/>
</dbReference>
<dbReference type="InterPro" id="IPR017441">
    <property type="entry name" value="Protein_kinase_ATP_BS"/>
</dbReference>
<feature type="binding site" evidence="3">
    <location>
        <position position="233"/>
    </location>
    <ligand>
        <name>ATP</name>
        <dbReference type="ChEBI" id="CHEBI:30616"/>
    </ligand>
</feature>
<dbReference type="Gene3D" id="3.30.200.20">
    <property type="entry name" value="Phosphorylase Kinase, domain 1"/>
    <property type="match status" value="1"/>
</dbReference>
<keyword evidence="1" id="KW-0433">Leucine-rich repeat</keyword>
<evidence type="ECO:0000313" key="6">
    <source>
        <dbReference type="Proteomes" id="UP001589605"/>
    </source>
</evidence>
<dbReference type="PROSITE" id="PS51450">
    <property type="entry name" value="LRR"/>
    <property type="match status" value="1"/>
</dbReference>
<evidence type="ECO:0000259" key="4">
    <source>
        <dbReference type="PROSITE" id="PS50011"/>
    </source>
</evidence>
<dbReference type="Proteomes" id="UP001589605">
    <property type="component" value="Unassembled WGS sequence"/>
</dbReference>
<evidence type="ECO:0000256" key="3">
    <source>
        <dbReference type="PROSITE-ProRule" id="PRU10141"/>
    </source>
</evidence>
<dbReference type="InterPro" id="IPR032675">
    <property type="entry name" value="LRR_dom_sf"/>
</dbReference>
<dbReference type="RefSeq" id="WP_382381472.1">
    <property type="nucleotide sequence ID" value="NZ_JBHMEZ010000003.1"/>
</dbReference>
<dbReference type="Gene3D" id="3.80.10.10">
    <property type="entry name" value="Ribonuclease Inhibitor"/>
    <property type="match status" value="2"/>
</dbReference>
<evidence type="ECO:0000313" key="5">
    <source>
        <dbReference type="EMBL" id="MFB9052283.1"/>
    </source>
</evidence>
<keyword evidence="5" id="KW-0418">Kinase</keyword>
<proteinExistence type="predicted"/>
<feature type="domain" description="Protein kinase" evidence="4">
    <location>
        <begin position="204"/>
        <end position="436"/>
    </location>
</feature>
<keyword evidence="6" id="KW-1185">Reference proteome</keyword>
<dbReference type="InterPro" id="IPR000719">
    <property type="entry name" value="Prot_kinase_dom"/>
</dbReference>
<evidence type="ECO:0000256" key="2">
    <source>
        <dbReference type="ARBA" id="ARBA00022737"/>
    </source>
</evidence>
<dbReference type="EC" id="2.7.-.-" evidence="5"/>
<reference evidence="5 6" key="1">
    <citation type="submission" date="2024-09" db="EMBL/GenBank/DDBJ databases">
        <authorList>
            <person name="Sun Q."/>
            <person name="Mori K."/>
        </authorList>
    </citation>
    <scope>NUCLEOTIDE SEQUENCE [LARGE SCALE GENOMIC DNA]</scope>
    <source>
        <strain evidence="5 6">CECT 8286</strain>
    </source>
</reference>
<name>A0ABV5EZD4_9FLAO</name>
<comment type="caution">
    <text evidence="5">The sequence shown here is derived from an EMBL/GenBank/DDBJ whole genome shotgun (WGS) entry which is preliminary data.</text>
</comment>